<accession>A0A368SB76</accession>
<keyword evidence="1" id="KW-0472">Membrane</keyword>
<reference evidence="2" key="1">
    <citation type="journal article" date="2012" name="Nat. Biotechnol.">
        <title>Reference genome sequence of the model plant Setaria.</title>
        <authorList>
            <person name="Bennetzen J.L."/>
            <person name="Schmutz J."/>
            <person name="Wang H."/>
            <person name="Percifield R."/>
            <person name="Hawkins J."/>
            <person name="Pontaroli A.C."/>
            <person name="Estep M."/>
            <person name="Feng L."/>
            <person name="Vaughn J.N."/>
            <person name="Grimwood J."/>
            <person name="Jenkins J."/>
            <person name="Barry K."/>
            <person name="Lindquist E."/>
            <person name="Hellsten U."/>
            <person name="Deshpande S."/>
            <person name="Wang X."/>
            <person name="Wu X."/>
            <person name="Mitros T."/>
            <person name="Triplett J."/>
            <person name="Yang X."/>
            <person name="Ye C.Y."/>
            <person name="Mauro-Herrera M."/>
            <person name="Wang L."/>
            <person name="Li P."/>
            <person name="Sharma M."/>
            <person name="Sharma R."/>
            <person name="Ronald P.C."/>
            <person name="Panaud O."/>
            <person name="Kellogg E.A."/>
            <person name="Brutnell T.P."/>
            <person name="Doust A.N."/>
            <person name="Tuskan G.A."/>
            <person name="Rokhsar D."/>
            <person name="Devos K.M."/>
        </authorList>
    </citation>
    <scope>NUCLEOTIDE SEQUENCE [LARGE SCALE GENOMIC DNA]</scope>
    <source>
        <strain evidence="2">Yugu1</strain>
    </source>
</reference>
<evidence type="ECO:0000313" key="2">
    <source>
        <dbReference type="EMBL" id="RCV39594.1"/>
    </source>
</evidence>
<dbReference type="AlphaFoldDB" id="A0A368SB76"/>
<evidence type="ECO:0008006" key="3">
    <source>
        <dbReference type="Google" id="ProtNLM"/>
    </source>
</evidence>
<organism evidence="2">
    <name type="scientific">Setaria italica</name>
    <name type="common">Foxtail millet</name>
    <name type="synonym">Panicum italicum</name>
    <dbReference type="NCBI Taxonomy" id="4555"/>
    <lineage>
        <taxon>Eukaryota</taxon>
        <taxon>Viridiplantae</taxon>
        <taxon>Streptophyta</taxon>
        <taxon>Embryophyta</taxon>
        <taxon>Tracheophyta</taxon>
        <taxon>Spermatophyta</taxon>
        <taxon>Magnoliopsida</taxon>
        <taxon>Liliopsida</taxon>
        <taxon>Poales</taxon>
        <taxon>Poaceae</taxon>
        <taxon>PACMAD clade</taxon>
        <taxon>Panicoideae</taxon>
        <taxon>Panicodae</taxon>
        <taxon>Paniceae</taxon>
        <taxon>Cenchrinae</taxon>
        <taxon>Setaria</taxon>
    </lineage>
</organism>
<dbReference type="PANTHER" id="PTHR36480:SF5">
    <property type="entry name" value="LATE EMBRYOGENESIS ABUNDANT PROTEIN LEA-2 SUBGROUP DOMAIN-CONTAINING PROTEIN"/>
    <property type="match status" value="1"/>
</dbReference>
<gene>
    <name evidence="2" type="ORF">SETIT_8G236500v2</name>
</gene>
<keyword evidence="1" id="KW-1133">Transmembrane helix</keyword>
<proteinExistence type="predicted"/>
<reference evidence="2" key="2">
    <citation type="submission" date="2015-07" db="EMBL/GenBank/DDBJ databases">
        <authorList>
            <person name="Noorani M."/>
        </authorList>
    </citation>
    <scope>NUCLEOTIDE SEQUENCE</scope>
    <source>
        <strain evidence="2">Yugu1</strain>
    </source>
</reference>
<feature type="transmembrane region" description="Helical" evidence="1">
    <location>
        <begin position="12"/>
        <end position="36"/>
    </location>
</feature>
<evidence type="ECO:0000256" key="1">
    <source>
        <dbReference type="SAM" id="Phobius"/>
    </source>
</evidence>
<protein>
    <recommendedName>
        <fullName evidence="3">Late embryogenesis abundant protein LEA-2 subgroup domain-containing protein</fullName>
    </recommendedName>
</protein>
<dbReference type="EMBL" id="CM003535">
    <property type="protein sequence ID" value="RCV39594.1"/>
    <property type="molecule type" value="Genomic_DNA"/>
</dbReference>
<dbReference type="PANTHER" id="PTHR36480">
    <property type="entry name" value="OS06G0118900 PROTEIN-RELATED"/>
    <property type="match status" value="1"/>
</dbReference>
<name>A0A368SB76_SETIT</name>
<keyword evidence="1" id="KW-0812">Transmembrane</keyword>
<dbReference type="OrthoDB" id="687029at2759"/>
<sequence length="214" mass="23578">MSIPPLKGWSSKLLVVAAMIGTLVVVAIAAVIIVGLTPPLVFFSIQDASLQGGQLKQQKFYNFTLYANNTSRRMEVHYTNLNTEIWIAPSEWYPAEVSMSGFEQPPVSINGYKQPPDNVTKVAGWAEFYQTTSLTAAAQGGGAGNWPNCTVVVMAKVLFKVGLARTRPYHIRVFCFPVNFLNTTRPIQAYQVDGPAGLLDQQDRYPFLARPPPL</sequence>